<dbReference type="Gene3D" id="4.10.280.10">
    <property type="entry name" value="Helix-loop-helix DNA-binding domain"/>
    <property type="match status" value="1"/>
</dbReference>
<dbReference type="Pfam" id="PF00010">
    <property type="entry name" value="HLH"/>
    <property type="match status" value="1"/>
</dbReference>
<dbReference type="STRING" id="63057.A0A2P5EGT7"/>
<dbReference type="AlphaFoldDB" id="A0A2P5EGT7"/>
<organism evidence="7 8">
    <name type="scientific">Trema orientale</name>
    <name type="common">Charcoal tree</name>
    <name type="synonym">Celtis orientalis</name>
    <dbReference type="NCBI Taxonomy" id="63057"/>
    <lineage>
        <taxon>Eukaryota</taxon>
        <taxon>Viridiplantae</taxon>
        <taxon>Streptophyta</taxon>
        <taxon>Embryophyta</taxon>
        <taxon>Tracheophyta</taxon>
        <taxon>Spermatophyta</taxon>
        <taxon>Magnoliopsida</taxon>
        <taxon>eudicotyledons</taxon>
        <taxon>Gunneridae</taxon>
        <taxon>Pentapetalae</taxon>
        <taxon>rosids</taxon>
        <taxon>fabids</taxon>
        <taxon>Rosales</taxon>
        <taxon>Cannabaceae</taxon>
        <taxon>Trema</taxon>
    </lineage>
</organism>
<dbReference type="InterPro" id="IPR011598">
    <property type="entry name" value="bHLH_dom"/>
</dbReference>
<dbReference type="InterPro" id="IPR045847">
    <property type="entry name" value="AIG1-like"/>
</dbReference>
<keyword evidence="5" id="KW-0539">Nucleus</keyword>
<name>A0A2P5EGT7_TREOI</name>
<dbReference type="PANTHER" id="PTHR45844">
    <property type="entry name" value="TRANSCRIPTION FACTOR BHLH30"/>
    <property type="match status" value="1"/>
</dbReference>
<evidence type="ECO:0000256" key="5">
    <source>
        <dbReference type="ARBA" id="ARBA00023242"/>
    </source>
</evidence>
<reference evidence="8" key="1">
    <citation type="submission" date="2016-06" db="EMBL/GenBank/DDBJ databases">
        <title>Parallel loss of symbiosis genes in relatives of nitrogen-fixing non-legume Parasponia.</title>
        <authorList>
            <person name="Van Velzen R."/>
            <person name="Holmer R."/>
            <person name="Bu F."/>
            <person name="Rutten L."/>
            <person name="Van Zeijl A."/>
            <person name="Liu W."/>
            <person name="Santuari L."/>
            <person name="Cao Q."/>
            <person name="Sharma T."/>
            <person name="Shen D."/>
            <person name="Roswanjaya Y."/>
            <person name="Wardhani T."/>
            <person name="Kalhor M.S."/>
            <person name="Jansen J."/>
            <person name="Van den Hoogen J."/>
            <person name="Gungor B."/>
            <person name="Hartog M."/>
            <person name="Hontelez J."/>
            <person name="Verver J."/>
            <person name="Yang W.-C."/>
            <person name="Schijlen E."/>
            <person name="Repin R."/>
            <person name="Schilthuizen M."/>
            <person name="Schranz E."/>
            <person name="Heidstra R."/>
            <person name="Miyata K."/>
            <person name="Fedorova E."/>
            <person name="Kohlen W."/>
            <person name="Bisseling T."/>
            <person name="Smit S."/>
            <person name="Geurts R."/>
        </authorList>
    </citation>
    <scope>NUCLEOTIDE SEQUENCE [LARGE SCALE GENOMIC DNA]</scope>
    <source>
        <strain evidence="8">cv. RG33-2</strain>
    </source>
</reference>
<evidence type="ECO:0000256" key="1">
    <source>
        <dbReference type="ARBA" id="ARBA00004123"/>
    </source>
</evidence>
<dbReference type="Proteomes" id="UP000237000">
    <property type="component" value="Unassembled WGS sequence"/>
</dbReference>
<dbReference type="InParanoid" id="A0A2P5EGT7"/>
<feature type="domain" description="BHLH" evidence="6">
    <location>
        <begin position="42"/>
        <end position="91"/>
    </location>
</feature>
<dbReference type="GO" id="GO:0003677">
    <property type="term" value="F:DNA binding"/>
    <property type="evidence" value="ECO:0007669"/>
    <property type="project" value="UniProtKB-KW"/>
</dbReference>
<dbReference type="SMART" id="SM00353">
    <property type="entry name" value="HLH"/>
    <property type="match status" value="1"/>
</dbReference>
<evidence type="ECO:0000256" key="3">
    <source>
        <dbReference type="ARBA" id="ARBA00023125"/>
    </source>
</evidence>
<evidence type="ECO:0000256" key="4">
    <source>
        <dbReference type="ARBA" id="ARBA00023163"/>
    </source>
</evidence>
<evidence type="ECO:0000313" key="8">
    <source>
        <dbReference type="Proteomes" id="UP000237000"/>
    </source>
</evidence>
<protein>
    <submittedName>
        <fullName evidence="7">Basic helix-loop-helix transcription factor</fullName>
    </submittedName>
</protein>
<dbReference type="SUPFAM" id="SSF47459">
    <property type="entry name" value="HLH, helix-loop-helix DNA-binding domain"/>
    <property type="match status" value="1"/>
</dbReference>
<evidence type="ECO:0000256" key="2">
    <source>
        <dbReference type="ARBA" id="ARBA00023015"/>
    </source>
</evidence>
<accession>A0A2P5EGT7</accession>
<dbReference type="GO" id="GO:0046983">
    <property type="term" value="F:protein dimerization activity"/>
    <property type="evidence" value="ECO:0007669"/>
    <property type="project" value="InterPro"/>
</dbReference>
<keyword evidence="8" id="KW-1185">Reference proteome</keyword>
<dbReference type="PROSITE" id="PS50888">
    <property type="entry name" value="BHLH"/>
    <property type="match status" value="1"/>
</dbReference>
<comment type="caution">
    <text evidence="7">The sequence shown here is derived from an EMBL/GenBank/DDBJ whole genome shotgun (WGS) entry which is preliminary data.</text>
</comment>
<dbReference type="GO" id="GO:0005634">
    <property type="term" value="C:nucleus"/>
    <property type="evidence" value="ECO:0007669"/>
    <property type="project" value="UniProtKB-SubCell"/>
</dbReference>
<proteinExistence type="predicted"/>
<evidence type="ECO:0000259" key="6">
    <source>
        <dbReference type="PROSITE" id="PS50888"/>
    </source>
</evidence>
<evidence type="ECO:0000313" key="7">
    <source>
        <dbReference type="EMBL" id="PON84761.1"/>
    </source>
</evidence>
<gene>
    <name evidence="7" type="primary">TorBHLH72</name>
    <name evidence="7" type="ORF">TorRG33x02_194650</name>
</gene>
<sequence length="225" mass="24711">MNFFQGFQGCRNSNASSKQNSLNLGVIPICKPKLKADRAKQLAAHKHSESERRRRMRINGQYATLRTILPNLIKMDKASVLAETIRRVRELKKAVEEVEEVCCTVPDVDDELSLEVGEDHEEAAGLVVLIKATLSCDDRPGLMLELINALKSVKGGVELIRVVKAEMVTAGGRTKTVLWLRRIGAGSGGGGGGYEHEHDDDNEAILVMLRRALKVVLAKRANGKC</sequence>
<comment type="subcellular location">
    <subcellularLocation>
        <location evidence="1">Nucleus</location>
    </subcellularLocation>
</comment>
<dbReference type="GO" id="GO:0003700">
    <property type="term" value="F:DNA-binding transcription factor activity"/>
    <property type="evidence" value="ECO:0007669"/>
    <property type="project" value="InterPro"/>
</dbReference>
<keyword evidence="4" id="KW-0804">Transcription</keyword>
<dbReference type="OrthoDB" id="690068at2759"/>
<dbReference type="PANTHER" id="PTHR45844:SF17">
    <property type="entry name" value="TRANSCRIPTION FACTOR BHLH131"/>
    <property type="match status" value="1"/>
</dbReference>
<keyword evidence="3" id="KW-0238">DNA-binding</keyword>
<keyword evidence="2" id="KW-0805">Transcription regulation</keyword>
<dbReference type="FunCoup" id="A0A2P5EGT7">
    <property type="interactions" value="71"/>
</dbReference>
<dbReference type="EMBL" id="JXTC01000157">
    <property type="protein sequence ID" value="PON84761.1"/>
    <property type="molecule type" value="Genomic_DNA"/>
</dbReference>
<dbReference type="InterPro" id="IPR036638">
    <property type="entry name" value="HLH_DNA-bd_sf"/>
</dbReference>